<dbReference type="Proteomes" id="UP001397290">
    <property type="component" value="Unassembled WGS sequence"/>
</dbReference>
<comment type="caution">
    <text evidence="1">The sequence shown here is derived from an EMBL/GenBank/DDBJ whole genome shotgun (WGS) entry which is preliminary data.</text>
</comment>
<dbReference type="EMBL" id="JAAHCF010000419">
    <property type="protein sequence ID" value="KAK8144172.1"/>
    <property type="molecule type" value="Genomic_DNA"/>
</dbReference>
<dbReference type="Gene3D" id="3.10.450.50">
    <property type="match status" value="1"/>
</dbReference>
<dbReference type="InterPro" id="IPR009959">
    <property type="entry name" value="Cyclase_SnoaL-like"/>
</dbReference>
<proteinExistence type="predicted"/>
<sequence length="226" mass="25533">MASSRNYRFTFSQWLDALWNGDWGNAETFVADDVIVNGSSMAGHAYYIQKLKDDNFETARLDLCIVDNERAELAARFVFPRSPEPLDEDKEWTAQTFFSLANDDKISAVQALAGANKSAGRESNGQINQETALPKRLTSLDLRKFYADYIDSINTGHFARRFRRYRGLIESSFEEILGLRFTIERLIVNEQTQQGAARLAFIGEPTKNFRGIAPTGNPVSFGEHAF</sequence>
<keyword evidence="2" id="KW-1185">Reference proteome</keyword>
<name>A0AAW0RPM1_9HYPO</name>
<reference evidence="1 2" key="1">
    <citation type="submission" date="2020-02" db="EMBL/GenBank/DDBJ databases">
        <title>Comparative genomics of the hypocrealean fungal genus Beauvera.</title>
        <authorList>
            <person name="Showalter D.N."/>
            <person name="Bushley K.E."/>
            <person name="Rehner S.A."/>
        </authorList>
    </citation>
    <scope>NUCLEOTIDE SEQUENCE [LARGE SCALE GENOMIC DNA]</scope>
    <source>
        <strain evidence="1 2">ARSEF4384</strain>
    </source>
</reference>
<dbReference type="Pfam" id="PF07366">
    <property type="entry name" value="SnoaL"/>
    <property type="match status" value="1"/>
</dbReference>
<dbReference type="InterPro" id="IPR032710">
    <property type="entry name" value="NTF2-like_dom_sf"/>
</dbReference>
<gene>
    <name evidence="1" type="ORF">G3M48_006197</name>
</gene>
<evidence type="ECO:0000313" key="1">
    <source>
        <dbReference type="EMBL" id="KAK8144172.1"/>
    </source>
</evidence>
<dbReference type="SUPFAM" id="SSF54427">
    <property type="entry name" value="NTF2-like"/>
    <property type="match status" value="1"/>
</dbReference>
<dbReference type="GO" id="GO:0030638">
    <property type="term" value="P:polyketide metabolic process"/>
    <property type="evidence" value="ECO:0007669"/>
    <property type="project" value="InterPro"/>
</dbReference>
<evidence type="ECO:0000313" key="2">
    <source>
        <dbReference type="Proteomes" id="UP001397290"/>
    </source>
</evidence>
<accession>A0AAW0RPM1</accession>
<organism evidence="1 2">
    <name type="scientific">Beauveria asiatica</name>
    <dbReference type="NCBI Taxonomy" id="1069075"/>
    <lineage>
        <taxon>Eukaryota</taxon>
        <taxon>Fungi</taxon>
        <taxon>Dikarya</taxon>
        <taxon>Ascomycota</taxon>
        <taxon>Pezizomycotina</taxon>
        <taxon>Sordariomycetes</taxon>
        <taxon>Hypocreomycetidae</taxon>
        <taxon>Hypocreales</taxon>
        <taxon>Cordycipitaceae</taxon>
        <taxon>Beauveria</taxon>
    </lineage>
</organism>
<protein>
    <submittedName>
        <fullName evidence="1">Uncharacterized protein</fullName>
    </submittedName>
</protein>
<dbReference type="AlphaFoldDB" id="A0AAW0RPM1"/>